<comment type="caution">
    <text evidence="1">The sequence shown here is derived from an EMBL/GenBank/DDBJ whole genome shotgun (WGS) entry which is preliminary data.</text>
</comment>
<dbReference type="OrthoDB" id="1435292at2"/>
<reference evidence="1 2" key="1">
    <citation type="submission" date="2019-01" db="EMBL/GenBank/DDBJ databases">
        <title>Mucilaginibacter antarcticum sp. nov., isolated from antarctic soil.</title>
        <authorList>
            <person name="Yan Y.-Q."/>
            <person name="Du Z.-J."/>
        </authorList>
    </citation>
    <scope>NUCLEOTIDE SEQUENCE [LARGE SCALE GENOMIC DNA]</scope>
    <source>
        <strain evidence="1 2">F01003</strain>
    </source>
</reference>
<dbReference type="Proteomes" id="UP000286701">
    <property type="component" value="Unassembled WGS sequence"/>
</dbReference>
<name>A0A3S3W8W6_9SPHI</name>
<evidence type="ECO:0000313" key="2">
    <source>
        <dbReference type="Proteomes" id="UP000286701"/>
    </source>
</evidence>
<dbReference type="InterPro" id="IPR032222">
    <property type="entry name" value="DUF5041"/>
</dbReference>
<dbReference type="AlphaFoldDB" id="A0A3S3W8W6"/>
<dbReference type="EMBL" id="SBIW01000006">
    <property type="protein sequence ID" value="RWY51159.1"/>
    <property type="molecule type" value="Genomic_DNA"/>
</dbReference>
<accession>A0A3S3W8W6</accession>
<protein>
    <submittedName>
        <fullName evidence="1">DUF5041 domain-containing protein</fullName>
    </submittedName>
</protein>
<keyword evidence="2" id="KW-1185">Reference proteome</keyword>
<proteinExistence type="predicted"/>
<gene>
    <name evidence="1" type="ORF">EPL05_13930</name>
</gene>
<dbReference type="Pfam" id="PF16444">
    <property type="entry name" value="DUF5041"/>
    <property type="match status" value="1"/>
</dbReference>
<sequence length="75" mass="9098">MDRKNQWYSWRRFSKVNWKLNTKIPIMVYSSSWYDKKYDVERSCGAVDLSNDKAATKELLDNSSHYFLISYKIYD</sequence>
<organism evidence="1 2">
    <name type="scientific">Mucilaginibacter gilvus</name>
    <dbReference type="NCBI Taxonomy" id="2305909"/>
    <lineage>
        <taxon>Bacteria</taxon>
        <taxon>Pseudomonadati</taxon>
        <taxon>Bacteroidota</taxon>
        <taxon>Sphingobacteriia</taxon>
        <taxon>Sphingobacteriales</taxon>
        <taxon>Sphingobacteriaceae</taxon>
        <taxon>Mucilaginibacter</taxon>
    </lineage>
</organism>
<evidence type="ECO:0000313" key="1">
    <source>
        <dbReference type="EMBL" id="RWY51159.1"/>
    </source>
</evidence>